<accession>A0A1B9B6Y0</accession>
<dbReference type="EMBL" id="MAYT01000004">
    <property type="protein sequence ID" value="OCA91856.1"/>
    <property type="molecule type" value="Genomic_DNA"/>
</dbReference>
<dbReference type="PANTHER" id="PTHR43808">
    <property type="entry name" value="ACETYLORNITHINE DEACETYLASE"/>
    <property type="match status" value="1"/>
</dbReference>
<dbReference type="SUPFAM" id="SSF53187">
    <property type="entry name" value="Zn-dependent exopeptidases"/>
    <property type="match status" value="1"/>
</dbReference>
<dbReference type="InterPro" id="IPR050072">
    <property type="entry name" value="Peptidase_M20A"/>
</dbReference>
<protein>
    <submittedName>
        <fullName evidence="1">Peptidase M20</fullName>
    </submittedName>
</protein>
<dbReference type="InterPro" id="IPR012166">
    <property type="entry name" value="Uncharacterised_RocB"/>
</dbReference>
<comment type="caution">
    <text evidence="1">The sequence shown here is derived from an EMBL/GenBank/DDBJ whole genome shotgun (WGS) entry which is preliminary data.</text>
</comment>
<evidence type="ECO:0000313" key="2">
    <source>
        <dbReference type="Proteomes" id="UP000092578"/>
    </source>
</evidence>
<gene>
    <name evidence="1" type="ORF">A8F95_19175</name>
</gene>
<dbReference type="GO" id="GO:0016787">
    <property type="term" value="F:hydrolase activity"/>
    <property type="evidence" value="ECO:0007669"/>
    <property type="project" value="InterPro"/>
</dbReference>
<dbReference type="Pfam" id="PF01546">
    <property type="entry name" value="Peptidase_M20"/>
    <property type="match status" value="1"/>
</dbReference>
<proteinExistence type="predicted"/>
<dbReference type="InterPro" id="IPR002933">
    <property type="entry name" value="Peptidase_M20"/>
</dbReference>
<reference evidence="2" key="1">
    <citation type="submission" date="2016-05" db="EMBL/GenBank/DDBJ databases">
        <authorList>
            <person name="Liu B."/>
            <person name="Wang J."/>
            <person name="Zhu Y."/>
            <person name="Liu G."/>
            <person name="Chen Q."/>
            <person name="Chen Z."/>
            <person name="Lan J."/>
            <person name="Che J."/>
            <person name="Ge C."/>
            <person name="Shi H."/>
            <person name="Pan Z."/>
            <person name="Liu X."/>
        </authorList>
    </citation>
    <scope>NUCLEOTIDE SEQUENCE [LARGE SCALE GENOMIC DNA]</scope>
    <source>
        <strain evidence="2">FJAT-27215</strain>
    </source>
</reference>
<name>A0A1B9B6Y0_9BACI</name>
<dbReference type="Gene3D" id="3.40.630.10">
    <property type="entry name" value="Zn peptidases"/>
    <property type="match status" value="1"/>
</dbReference>
<sequence>MYNELKGLSVAEQVEKLTKTLVGIPSVNGSEKGEVAAADEILRILRSYPYFQEHPALVWEQTTIDDALNRKNVFAFVKGGINVKQTIIYHAHIDTVGVEDFGSLRAHAFDPDYLQSFFSGFEQNQDVQADAQSGDWLFGRGAVDMQSGAAVHLANLLYFSEHRDELPGNLLVMFNPDEESQHAGVKSAVFELERLKNEWSLEYIAAINDDFITPQYDGDITRYIYTGAAGKILPSFYIYGREAHVGDTLEGVDPNFIAAELTRRIHNNVELCENIPDEMVLPPTCLFQRDNKFTYNVQTATSSYLYFNYFLYRDSAADVMKKLRQITVEACQEITQYLSSQYEEYIKRSGLPRKNLNWDIEVVSLEEYSQDLKNRGIDVEAVCAKVTEEHRMLDVRMISFKIVEVLNELDPYKKPRVILFFAPPYLPHNFLREDNPAEQAILKTIKNVLEKMERESGEKFEVKKFFPYLADGSYLSIHETNEELQSLLNNLPSVGGLYTLPIEEIRRLNIPSINMGVYGKDGHKWTERVYKPYSFGILPKLIRETTISLLNYVPVKVNE</sequence>
<dbReference type="AlphaFoldDB" id="A0A1B9B6Y0"/>
<dbReference type="RefSeq" id="WP_065409678.1">
    <property type="nucleotide sequence ID" value="NZ_MAYT01000004.1"/>
</dbReference>
<dbReference type="PANTHER" id="PTHR43808:SF27">
    <property type="entry name" value="PROTEIN ROCB"/>
    <property type="match status" value="1"/>
</dbReference>
<evidence type="ECO:0000313" key="1">
    <source>
        <dbReference type="EMBL" id="OCA91856.1"/>
    </source>
</evidence>
<organism evidence="1 2">
    <name type="scientific">Pseudobacillus wudalianchiensis</name>
    <dbReference type="NCBI Taxonomy" id="1743143"/>
    <lineage>
        <taxon>Bacteria</taxon>
        <taxon>Bacillati</taxon>
        <taxon>Bacillota</taxon>
        <taxon>Bacilli</taxon>
        <taxon>Bacillales</taxon>
        <taxon>Bacillaceae</taxon>
        <taxon>Pseudobacillus</taxon>
    </lineage>
</organism>
<dbReference type="Proteomes" id="UP000092578">
    <property type="component" value="Unassembled WGS sequence"/>
</dbReference>
<dbReference type="PIRSF" id="PIRSF010386">
    <property type="entry name" value="RocB"/>
    <property type="match status" value="1"/>
</dbReference>
<keyword evidence="2" id="KW-1185">Reference proteome</keyword>